<feature type="transmembrane region" description="Helical" evidence="1">
    <location>
        <begin position="89"/>
        <end position="108"/>
    </location>
</feature>
<gene>
    <name evidence="2" type="ORF">HMPREF9432_00916</name>
</gene>
<evidence type="ECO:0000313" key="2">
    <source>
        <dbReference type="EMBL" id="EHG25168.1"/>
    </source>
</evidence>
<protein>
    <recommendedName>
        <fullName evidence="4">DUF4149 domain-containing protein</fullName>
    </recommendedName>
</protein>
<evidence type="ECO:0000313" key="3">
    <source>
        <dbReference type="Proteomes" id="UP000003175"/>
    </source>
</evidence>
<feature type="transmembrane region" description="Helical" evidence="1">
    <location>
        <begin position="24"/>
        <end position="44"/>
    </location>
</feature>
<accession>A0ABP2MSS3</accession>
<keyword evidence="1" id="KW-0812">Transmembrane</keyword>
<feature type="transmembrane region" description="Helical" evidence="1">
    <location>
        <begin position="56"/>
        <end position="77"/>
    </location>
</feature>
<keyword evidence="3" id="KW-1185">Reference proteome</keyword>
<dbReference type="EMBL" id="ADGH01000006">
    <property type="protein sequence ID" value="EHG25168.1"/>
    <property type="molecule type" value="Genomic_DNA"/>
</dbReference>
<name>A0ABP2MSS3_9FIRM</name>
<dbReference type="Proteomes" id="UP000003175">
    <property type="component" value="Unassembled WGS sequence"/>
</dbReference>
<evidence type="ECO:0000256" key="1">
    <source>
        <dbReference type="SAM" id="Phobius"/>
    </source>
</evidence>
<organism evidence="2 3">
    <name type="scientific">Selenomonas noxia F0398</name>
    <dbReference type="NCBI Taxonomy" id="702437"/>
    <lineage>
        <taxon>Bacteria</taxon>
        <taxon>Bacillati</taxon>
        <taxon>Bacillota</taxon>
        <taxon>Negativicutes</taxon>
        <taxon>Selenomonadales</taxon>
        <taxon>Selenomonadaceae</taxon>
        <taxon>Selenomonas</taxon>
    </lineage>
</organism>
<keyword evidence="1" id="KW-0472">Membrane</keyword>
<keyword evidence="1" id="KW-1133">Transmembrane helix</keyword>
<comment type="caution">
    <text evidence="2">The sequence shown here is derived from an EMBL/GenBank/DDBJ whole genome shotgun (WGS) entry which is preliminary data.</text>
</comment>
<evidence type="ECO:0008006" key="4">
    <source>
        <dbReference type="Google" id="ProtNLM"/>
    </source>
</evidence>
<sequence length="161" mass="18587">MPYIILGRAMQVLEKINASTNLGLYIYIIGSIIIIGGALWNYKSTGSFWSPRVKQAYFRFFLIGKLPWIIMCCLFLLGSAYTSAYTEELLVAVLYCTGITAILLRKYVLVFLQELDKMPNYPRSEYQLQVFNEIKDHKILYFAITIYFFIMGTLALFAIIE</sequence>
<feature type="transmembrane region" description="Helical" evidence="1">
    <location>
        <begin position="139"/>
        <end position="160"/>
    </location>
</feature>
<reference evidence="2 3" key="1">
    <citation type="submission" date="2011-08" db="EMBL/GenBank/DDBJ databases">
        <title>The Genome Sequence of Selenomonas noxia F0398.</title>
        <authorList>
            <consortium name="The Broad Institute Genome Sequencing Platform"/>
            <person name="Earl A."/>
            <person name="Ward D."/>
            <person name="Feldgarden M."/>
            <person name="Gevers D."/>
            <person name="Izard J."/>
            <person name="Ganesan A."/>
            <person name="Blanton J.M."/>
            <person name="Baranova O.V."/>
            <person name="Tanner A.C."/>
            <person name="Dewhirst F.E."/>
            <person name="Young S.K."/>
            <person name="Zeng Q."/>
            <person name="Gargeya S."/>
            <person name="Fitzgerald M."/>
            <person name="Haas B."/>
            <person name="Abouelleil A."/>
            <person name="Alvarado L."/>
            <person name="Arachchi H.M."/>
            <person name="Berlin A."/>
            <person name="Brown A."/>
            <person name="Chapman S.B."/>
            <person name="Chen Z."/>
            <person name="Dunbar C."/>
            <person name="Freedman E."/>
            <person name="Gearin G."/>
            <person name="Gellesch M."/>
            <person name="Goldberg J."/>
            <person name="Griggs A."/>
            <person name="Gujja S."/>
            <person name="Heiman D."/>
            <person name="Howarth C."/>
            <person name="Larson L."/>
            <person name="Lui A."/>
            <person name="MacDonald P.J.P."/>
            <person name="Montmayeur A."/>
            <person name="Murphy C."/>
            <person name="Neiman D."/>
            <person name="Pearson M."/>
            <person name="Priest M."/>
            <person name="Roberts A."/>
            <person name="Saif S."/>
            <person name="Shea T."/>
            <person name="Shenoy N."/>
            <person name="Sisk P."/>
            <person name="Stolte C."/>
            <person name="Sykes S."/>
            <person name="Wortman J."/>
            <person name="Nusbaum C."/>
            <person name="Birren B."/>
        </authorList>
    </citation>
    <scope>NUCLEOTIDE SEQUENCE [LARGE SCALE GENOMIC DNA]</scope>
    <source>
        <strain evidence="2 3">F0398</strain>
    </source>
</reference>
<proteinExistence type="predicted"/>